<organism evidence="2 3">
    <name type="scientific">Oryza sativa subsp. japonica</name>
    <name type="common">Rice</name>
    <dbReference type="NCBI Taxonomy" id="39947"/>
    <lineage>
        <taxon>Eukaryota</taxon>
        <taxon>Viridiplantae</taxon>
        <taxon>Streptophyta</taxon>
        <taxon>Embryophyta</taxon>
        <taxon>Tracheophyta</taxon>
        <taxon>Spermatophyta</taxon>
        <taxon>Magnoliopsida</taxon>
        <taxon>Liliopsida</taxon>
        <taxon>Poales</taxon>
        <taxon>Poaceae</taxon>
        <taxon>BOP clade</taxon>
        <taxon>Oryzoideae</taxon>
        <taxon>Oryzeae</taxon>
        <taxon>Oryzinae</taxon>
        <taxon>Oryza</taxon>
        <taxon>Oryza sativa</taxon>
    </lineage>
</organism>
<proteinExistence type="predicted"/>
<dbReference type="AlphaFoldDB" id="C7J9C5"/>
<sequence length="100" mass="10395">NSSSEIFFSLSSHGRSSTSSVDLPIRSSSFPLLAPPASPPSGESVFSLSPLPYPLHQATTATSLAAGDKLFYSLFRPSPSLPLLATDLPGCAVSGNMRGR</sequence>
<protein>
    <submittedName>
        <fullName evidence="2">Os11g0303800 protein</fullName>
    </submittedName>
</protein>
<name>C7J9C5_ORYSJ</name>
<feature type="region of interest" description="Disordered" evidence="1">
    <location>
        <begin position="1"/>
        <end position="21"/>
    </location>
</feature>
<reference evidence="3" key="2">
    <citation type="journal article" date="2008" name="Nucleic Acids Res.">
        <title>The rice annotation project database (RAP-DB): 2008 update.</title>
        <authorList>
            <consortium name="The rice annotation project (RAP)"/>
        </authorList>
    </citation>
    <scope>GENOME REANNOTATION</scope>
    <source>
        <strain evidence="3">cv. Nipponbare</strain>
    </source>
</reference>
<dbReference type="Proteomes" id="UP000000763">
    <property type="component" value="Chromosome 11"/>
</dbReference>
<accession>C7J9C5</accession>
<reference evidence="2 3" key="1">
    <citation type="journal article" date="2005" name="Nature">
        <title>The map-based sequence of the rice genome.</title>
        <authorList>
            <consortium name="International rice genome sequencing project (IRGSP)"/>
            <person name="Matsumoto T."/>
            <person name="Wu J."/>
            <person name="Kanamori H."/>
            <person name="Katayose Y."/>
            <person name="Fujisawa M."/>
            <person name="Namiki N."/>
            <person name="Mizuno H."/>
            <person name="Yamamoto K."/>
            <person name="Antonio B.A."/>
            <person name="Baba T."/>
            <person name="Sakata K."/>
            <person name="Nagamura Y."/>
            <person name="Aoki H."/>
            <person name="Arikawa K."/>
            <person name="Arita K."/>
            <person name="Bito T."/>
            <person name="Chiden Y."/>
            <person name="Fujitsuka N."/>
            <person name="Fukunaka R."/>
            <person name="Hamada M."/>
            <person name="Harada C."/>
            <person name="Hayashi A."/>
            <person name="Hijishita S."/>
            <person name="Honda M."/>
            <person name="Hosokawa S."/>
            <person name="Ichikawa Y."/>
            <person name="Idonuma A."/>
            <person name="Iijima M."/>
            <person name="Ikeda M."/>
            <person name="Ikeno M."/>
            <person name="Ito K."/>
            <person name="Ito S."/>
            <person name="Ito T."/>
            <person name="Ito Y."/>
            <person name="Ito Y."/>
            <person name="Iwabuchi A."/>
            <person name="Kamiya K."/>
            <person name="Karasawa W."/>
            <person name="Kurita K."/>
            <person name="Katagiri S."/>
            <person name="Kikuta A."/>
            <person name="Kobayashi H."/>
            <person name="Kobayashi N."/>
            <person name="Machita K."/>
            <person name="Maehara T."/>
            <person name="Masukawa M."/>
            <person name="Mizubayashi T."/>
            <person name="Mukai Y."/>
            <person name="Nagasaki H."/>
            <person name="Nagata Y."/>
            <person name="Naito S."/>
            <person name="Nakashima M."/>
            <person name="Nakama Y."/>
            <person name="Nakamichi Y."/>
            <person name="Nakamura M."/>
            <person name="Meguro A."/>
            <person name="Negishi M."/>
            <person name="Ohta I."/>
            <person name="Ohta T."/>
            <person name="Okamoto M."/>
            <person name="Ono N."/>
            <person name="Saji S."/>
            <person name="Sakaguchi M."/>
            <person name="Sakai K."/>
            <person name="Shibata M."/>
            <person name="Shimokawa T."/>
            <person name="Song J."/>
            <person name="Takazaki Y."/>
            <person name="Terasawa K."/>
            <person name="Tsugane M."/>
            <person name="Tsuji K."/>
            <person name="Ueda S."/>
            <person name="Waki K."/>
            <person name="Yamagata H."/>
            <person name="Yamamoto M."/>
            <person name="Yamamoto S."/>
            <person name="Yamane H."/>
            <person name="Yoshiki S."/>
            <person name="Yoshihara R."/>
            <person name="Yukawa K."/>
            <person name="Zhong H."/>
            <person name="Yano M."/>
            <person name="Yuan Q."/>
            <person name="Ouyang S."/>
            <person name="Liu J."/>
            <person name="Jones K.M."/>
            <person name="Gansberger K."/>
            <person name="Moffat K."/>
            <person name="Hill J."/>
            <person name="Bera J."/>
            <person name="Fadrosh D."/>
            <person name="Jin S."/>
            <person name="Johri S."/>
            <person name="Kim M."/>
            <person name="Overton L."/>
            <person name="Reardon M."/>
            <person name="Tsitrin T."/>
            <person name="Vuong H."/>
            <person name="Weaver B."/>
            <person name="Ciecko A."/>
            <person name="Tallon L."/>
            <person name="Jackson J."/>
            <person name="Pai G."/>
            <person name="Aken S.V."/>
            <person name="Utterback T."/>
            <person name="Reidmuller S."/>
            <person name="Feldblyum T."/>
            <person name="Hsiao J."/>
            <person name="Zismann V."/>
            <person name="Iobst S."/>
            <person name="de Vazeille A.R."/>
            <person name="Buell C.R."/>
            <person name="Ying K."/>
            <person name="Li Y."/>
            <person name="Lu T."/>
            <person name="Huang Y."/>
            <person name="Zhao Q."/>
            <person name="Feng Q."/>
            <person name="Zhang L."/>
            <person name="Zhu J."/>
            <person name="Weng Q."/>
            <person name="Mu J."/>
            <person name="Lu Y."/>
            <person name="Fan D."/>
            <person name="Liu Y."/>
            <person name="Guan J."/>
            <person name="Zhang Y."/>
            <person name="Yu S."/>
            <person name="Liu X."/>
            <person name="Zhang Y."/>
            <person name="Hong G."/>
            <person name="Han B."/>
            <person name="Choisne N."/>
            <person name="Demange N."/>
            <person name="Orjeda G."/>
            <person name="Samain S."/>
            <person name="Cattolico L."/>
            <person name="Pelletier E."/>
            <person name="Couloux A."/>
            <person name="Segurens B."/>
            <person name="Wincker P."/>
            <person name="D'Hont A."/>
            <person name="Scarpelli C."/>
            <person name="Weissenbach J."/>
            <person name="Salanoubat M."/>
            <person name="Quetier F."/>
            <person name="Yu Y."/>
            <person name="Kim H.R."/>
            <person name="Rambo T."/>
            <person name="Currie J."/>
            <person name="Collura K."/>
            <person name="Luo M."/>
            <person name="Yang T."/>
            <person name="Ammiraju J.S.S."/>
            <person name="Engler F."/>
            <person name="Soderlund C."/>
            <person name="Wing R.A."/>
            <person name="Palmer L.E."/>
            <person name="de la Bastide M."/>
            <person name="Spiegel L."/>
            <person name="Nascimento L."/>
            <person name="Zutavern T."/>
            <person name="O'Shaughnessy A."/>
            <person name="Dike S."/>
            <person name="Dedhia N."/>
            <person name="Preston R."/>
            <person name="Balija V."/>
            <person name="McCombie W.R."/>
            <person name="Chow T."/>
            <person name="Chen H."/>
            <person name="Chung M."/>
            <person name="Chen C."/>
            <person name="Shaw J."/>
            <person name="Wu H."/>
            <person name="Hsiao K."/>
            <person name="Chao Y."/>
            <person name="Chu M."/>
            <person name="Cheng C."/>
            <person name="Hour A."/>
            <person name="Lee P."/>
            <person name="Lin S."/>
            <person name="Lin Y."/>
            <person name="Liou J."/>
            <person name="Liu S."/>
            <person name="Hsing Y."/>
            <person name="Raghuvanshi S."/>
            <person name="Mohanty A."/>
            <person name="Bharti A.K."/>
            <person name="Gaur A."/>
            <person name="Gupta V."/>
            <person name="Kumar D."/>
            <person name="Ravi V."/>
            <person name="Vij S."/>
            <person name="Kapur A."/>
            <person name="Khurana P."/>
            <person name="Khurana P."/>
            <person name="Khurana J.P."/>
            <person name="Tyagi A.K."/>
            <person name="Gaikwad K."/>
            <person name="Singh A."/>
            <person name="Dalal V."/>
            <person name="Srivastava S."/>
            <person name="Dixit A."/>
            <person name="Pal A.K."/>
            <person name="Ghazi I.A."/>
            <person name="Yadav M."/>
            <person name="Pandit A."/>
            <person name="Bhargava A."/>
            <person name="Sureshbabu K."/>
            <person name="Batra K."/>
            <person name="Sharma T.R."/>
            <person name="Mohapatra T."/>
            <person name="Singh N.K."/>
            <person name="Messing J."/>
            <person name="Nelson A.B."/>
            <person name="Fuks G."/>
            <person name="Kavchok S."/>
            <person name="Keizer G."/>
            <person name="Linton E."/>
            <person name="Llaca V."/>
            <person name="Song R."/>
            <person name="Tanyolac B."/>
            <person name="Young S."/>
            <person name="Ho-Il K."/>
            <person name="Hahn J.H."/>
            <person name="Sangsakoo G."/>
            <person name="Vanavichit A."/>
            <person name="de Mattos Luiz.A.T."/>
            <person name="Zimmer P.D."/>
            <person name="Malone G."/>
            <person name="Dellagostin O."/>
            <person name="de Oliveira A.C."/>
            <person name="Bevan M."/>
            <person name="Bancroft I."/>
            <person name="Minx P."/>
            <person name="Cordum H."/>
            <person name="Wilson R."/>
            <person name="Cheng Z."/>
            <person name="Jin W."/>
            <person name="Jiang J."/>
            <person name="Leong S.A."/>
            <person name="Iwama H."/>
            <person name="Gojobori T."/>
            <person name="Itoh T."/>
            <person name="Niimura Y."/>
            <person name="Fujii Y."/>
            <person name="Habara T."/>
            <person name="Sakai H."/>
            <person name="Sato Y."/>
            <person name="Wilson G."/>
            <person name="Kumar K."/>
            <person name="McCouch S."/>
            <person name="Juretic N."/>
            <person name="Hoen D."/>
            <person name="Wright S."/>
            <person name="Bruskiewich R."/>
            <person name="Bureau T."/>
            <person name="Miyao A."/>
            <person name="Hirochika H."/>
            <person name="Nishikawa T."/>
            <person name="Kadowaki K."/>
            <person name="Sugiura M."/>
            <person name="Burr B."/>
            <person name="Sasaki T."/>
        </authorList>
    </citation>
    <scope>NUCLEOTIDE SEQUENCE [LARGE SCALE GENOMIC DNA]</scope>
    <source>
        <strain evidence="3">cv. Nipponbare</strain>
    </source>
</reference>
<dbReference type="KEGG" id="dosa:Os11g0303800"/>
<feature type="non-terminal residue" evidence="2">
    <location>
        <position position="1"/>
    </location>
</feature>
<dbReference type="EMBL" id="AP008217">
    <property type="protein sequence ID" value="BAH95219.1"/>
    <property type="molecule type" value="Genomic_DNA"/>
</dbReference>
<gene>
    <name evidence="2" type="ordered locus">Os11g0303800</name>
</gene>
<evidence type="ECO:0000313" key="2">
    <source>
        <dbReference type="EMBL" id="BAH95219.1"/>
    </source>
</evidence>
<feature type="compositionally biased region" description="Low complexity" evidence="1">
    <location>
        <begin position="1"/>
        <end position="20"/>
    </location>
</feature>
<evidence type="ECO:0000256" key="1">
    <source>
        <dbReference type="SAM" id="MobiDB-lite"/>
    </source>
</evidence>
<evidence type="ECO:0000313" key="3">
    <source>
        <dbReference type="Proteomes" id="UP000000763"/>
    </source>
</evidence>